<dbReference type="EMBL" id="UINC01017484">
    <property type="protein sequence ID" value="SVA72542.1"/>
    <property type="molecule type" value="Genomic_DNA"/>
</dbReference>
<sequence>MLIREENSKELCEAICSFRDLLLENNFDDEEIYTSLMSVSNLMYLHWSPCLDEGRREALRALDAAYADAKAQQEIITEKKAESEEKEVGLEQRRINNVIFLDSWRKK</sequence>
<protein>
    <submittedName>
        <fullName evidence="1">Uncharacterized protein</fullName>
    </submittedName>
</protein>
<reference evidence="1" key="1">
    <citation type="submission" date="2018-05" db="EMBL/GenBank/DDBJ databases">
        <authorList>
            <person name="Lanie J.A."/>
            <person name="Ng W.-L."/>
            <person name="Kazmierczak K.M."/>
            <person name="Andrzejewski T.M."/>
            <person name="Davidsen T.M."/>
            <person name="Wayne K.J."/>
            <person name="Tettelin H."/>
            <person name="Glass J.I."/>
            <person name="Rusch D."/>
            <person name="Podicherti R."/>
            <person name="Tsui H.-C.T."/>
            <person name="Winkler M.E."/>
        </authorList>
    </citation>
    <scope>NUCLEOTIDE SEQUENCE</scope>
</reference>
<feature type="non-terminal residue" evidence="1">
    <location>
        <position position="107"/>
    </location>
</feature>
<name>A0A381Y7F0_9ZZZZ</name>
<organism evidence="1">
    <name type="scientific">marine metagenome</name>
    <dbReference type="NCBI Taxonomy" id="408172"/>
    <lineage>
        <taxon>unclassified sequences</taxon>
        <taxon>metagenomes</taxon>
        <taxon>ecological metagenomes</taxon>
    </lineage>
</organism>
<accession>A0A381Y7F0</accession>
<evidence type="ECO:0000313" key="1">
    <source>
        <dbReference type="EMBL" id="SVA72542.1"/>
    </source>
</evidence>
<dbReference type="AlphaFoldDB" id="A0A381Y7F0"/>
<gene>
    <name evidence="1" type="ORF">METZ01_LOCUS125396</name>
</gene>
<proteinExistence type="predicted"/>